<dbReference type="AlphaFoldDB" id="A0A6H9WPT3"/>
<accession>A0A6H9WPT3</accession>
<organism evidence="4 5">
    <name type="scientific">Pseudoclavibacter endophyticus</name>
    <dbReference type="NCBI Taxonomy" id="1778590"/>
    <lineage>
        <taxon>Bacteria</taxon>
        <taxon>Bacillati</taxon>
        <taxon>Actinomycetota</taxon>
        <taxon>Actinomycetes</taxon>
        <taxon>Micrococcales</taxon>
        <taxon>Microbacteriaceae</taxon>
        <taxon>Pseudoclavibacter</taxon>
    </lineage>
</organism>
<evidence type="ECO:0000256" key="1">
    <source>
        <dbReference type="ARBA" id="ARBA00005801"/>
    </source>
</evidence>
<dbReference type="Gene3D" id="1.20.120.1220">
    <property type="match status" value="1"/>
</dbReference>
<keyword evidence="2" id="KW-0472">Membrane</keyword>
<evidence type="ECO:0000256" key="2">
    <source>
        <dbReference type="SAM" id="Phobius"/>
    </source>
</evidence>
<feature type="transmembrane region" description="Helical" evidence="2">
    <location>
        <begin position="164"/>
        <end position="185"/>
    </location>
</feature>
<comment type="caution">
    <text evidence="4">The sequence shown here is derived from an EMBL/GenBank/DDBJ whole genome shotgun (WGS) entry which is preliminary data.</text>
</comment>
<proteinExistence type="inferred from homology"/>
<dbReference type="GO" id="GO:0004190">
    <property type="term" value="F:aspartic-type endopeptidase activity"/>
    <property type="evidence" value="ECO:0007669"/>
    <property type="project" value="InterPro"/>
</dbReference>
<dbReference type="GO" id="GO:0006465">
    <property type="term" value="P:signal peptide processing"/>
    <property type="evidence" value="ECO:0007669"/>
    <property type="project" value="TreeGrafter"/>
</dbReference>
<evidence type="ECO:0000313" key="4">
    <source>
        <dbReference type="EMBL" id="KAB1648845.1"/>
    </source>
</evidence>
<dbReference type="RefSeq" id="WP_158027399.1">
    <property type="nucleotide sequence ID" value="NZ_BMHG01000001.1"/>
</dbReference>
<dbReference type="OrthoDB" id="5082296at2"/>
<feature type="domain" description="Prepilin type IV endopeptidase peptidase" evidence="3">
    <location>
        <begin position="13"/>
        <end position="144"/>
    </location>
</feature>
<dbReference type="PANTHER" id="PTHR30487:SF0">
    <property type="entry name" value="PREPILIN LEADER PEPTIDASE_N-METHYLTRANSFERASE-RELATED"/>
    <property type="match status" value="1"/>
</dbReference>
<evidence type="ECO:0000313" key="5">
    <source>
        <dbReference type="Proteomes" id="UP000431744"/>
    </source>
</evidence>
<reference evidence="4 5" key="1">
    <citation type="submission" date="2019-09" db="EMBL/GenBank/DDBJ databases">
        <title>Phylogeny of genus Pseudoclavibacter and closely related genus.</title>
        <authorList>
            <person name="Li Y."/>
        </authorList>
    </citation>
    <scope>NUCLEOTIDE SEQUENCE [LARGE SCALE GENOMIC DNA]</scope>
    <source>
        <strain evidence="4 5">EGI 60007</strain>
    </source>
</reference>
<dbReference type="GO" id="GO:0005886">
    <property type="term" value="C:plasma membrane"/>
    <property type="evidence" value="ECO:0007669"/>
    <property type="project" value="TreeGrafter"/>
</dbReference>
<feature type="transmembrane region" description="Helical" evidence="2">
    <location>
        <begin position="128"/>
        <end position="152"/>
    </location>
</feature>
<dbReference type="InterPro" id="IPR000045">
    <property type="entry name" value="Prepilin_IV_endopep_pep"/>
</dbReference>
<evidence type="ECO:0000259" key="3">
    <source>
        <dbReference type="Pfam" id="PF01478"/>
    </source>
</evidence>
<keyword evidence="2" id="KW-1133">Transmembrane helix</keyword>
<dbReference type="PANTHER" id="PTHR30487">
    <property type="entry name" value="TYPE 4 PREPILIN-LIKE PROTEINS LEADER PEPTIDE-PROCESSING ENZYME"/>
    <property type="match status" value="1"/>
</dbReference>
<name>A0A6H9WPT3_9MICO</name>
<dbReference type="EMBL" id="WBJY01000001">
    <property type="protein sequence ID" value="KAB1648845.1"/>
    <property type="molecule type" value="Genomic_DNA"/>
</dbReference>
<protein>
    <recommendedName>
        <fullName evidence="3">Prepilin type IV endopeptidase peptidase domain-containing protein</fullName>
    </recommendedName>
</protein>
<gene>
    <name evidence="4" type="ORF">F8O04_00630</name>
</gene>
<keyword evidence="5" id="KW-1185">Reference proteome</keyword>
<comment type="similarity">
    <text evidence="1">Belongs to the peptidase A24 family.</text>
</comment>
<sequence>MTEGDAIRLTIALVTGIVVSVTDLRDRRIPNRVTFPAAAAVIASAVTETVWRLLSTANSGSDSGSGITGTSADAFALTTALAPVALAVLGAVVAGSAMFVLAWFGTLGFGDVKLAAVLGAALLPVFGWHALGLAFVLSYVLAFPHALVLLIARRRGGGSSELAFGPYLVVGAGAAAVAGFASSSVHP</sequence>
<dbReference type="InterPro" id="IPR050882">
    <property type="entry name" value="Prepilin_peptidase/N-MTase"/>
</dbReference>
<dbReference type="Proteomes" id="UP000431744">
    <property type="component" value="Unassembled WGS sequence"/>
</dbReference>
<dbReference type="Pfam" id="PF01478">
    <property type="entry name" value="Peptidase_A24"/>
    <property type="match status" value="1"/>
</dbReference>
<keyword evidence="2" id="KW-0812">Transmembrane</keyword>